<gene>
    <name evidence="2" type="ORF">CEPIT_LOCUS12248</name>
</gene>
<organism evidence="2 3">
    <name type="scientific">Cuscuta epithymum</name>
    <dbReference type="NCBI Taxonomy" id="186058"/>
    <lineage>
        <taxon>Eukaryota</taxon>
        <taxon>Viridiplantae</taxon>
        <taxon>Streptophyta</taxon>
        <taxon>Embryophyta</taxon>
        <taxon>Tracheophyta</taxon>
        <taxon>Spermatophyta</taxon>
        <taxon>Magnoliopsida</taxon>
        <taxon>eudicotyledons</taxon>
        <taxon>Gunneridae</taxon>
        <taxon>Pentapetalae</taxon>
        <taxon>asterids</taxon>
        <taxon>lamiids</taxon>
        <taxon>Solanales</taxon>
        <taxon>Convolvulaceae</taxon>
        <taxon>Cuscuteae</taxon>
        <taxon>Cuscuta</taxon>
        <taxon>Cuscuta subgen. Cuscuta</taxon>
    </lineage>
</organism>
<sequence length="124" mass="13566">MLAEVDKCMASLEELQYTVKGRGRGMSSGVGLSPRRTNHRCKQESLRIRNATSNKSPQGKLPINAERKNENGDGWLGGGDELECSCADAKWRRWLRPGDDGGAPWGRPQRADVKTAATAATGRR</sequence>
<dbReference type="GO" id="GO:0009574">
    <property type="term" value="C:preprophase band"/>
    <property type="evidence" value="ECO:0007669"/>
    <property type="project" value="TreeGrafter"/>
</dbReference>
<dbReference type="PANTHER" id="PTHR35728:SF1">
    <property type="entry name" value="MICROTUBULE-BINDING PROTEIN TANGLED-RELATED"/>
    <property type="match status" value="1"/>
</dbReference>
<evidence type="ECO:0000313" key="3">
    <source>
        <dbReference type="Proteomes" id="UP001152523"/>
    </source>
</evidence>
<accession>A0AAV0D4P3</accession>
<feature type="region of interest" description="Disordered" evidence="1">
    <location>
        <begin position="97"/>
        <end position="124"/>
    </location>
</feature>
<reference evidence="2" key="1">
    <citation type="submission" date="2022-07" db="EMBL/GenBank/DDBJ databases">
        <authorList>
            <person name="Macas J."/>
            <person name="Novak P."/>
            <person name="Neumann P."/>
        </authorList>
    </citation>
    <scope>NUCLEOTIDE SEQUENCE</scope>
</reference>
<feature type="region of interest" description="Disordered" evidence="1">
    <location>
        <begin position="49"/>
        <end position="76"/>
    </location>
</feature>
<protein>
    <submittedName>
        <fullName evidence="2">Uncharacterized protein</fullName>
    </submittedName>
</protein>
<dbReference type="AlphaFoldDB" id="A0AAV0D4P3"/>
<evidence type="ECO:0000313" key="2">
    <source>
        <dbReference type="EMBL" id="CAH9092827.1"/>
    </source>
</evidence>
<keyword evidence="3" id="KW-1185">Reference proteome</keyword>
<evidence type="ECO:0000256" key="1">
    <source>
        <dbReference type="SAM" id="MobiDB-lite"/>
    </source>
</evidence>
<dbReference type="GO" id="GO:0005875">
    <property type="term" value="C:microtubule associated complex"/>
    <property type="evidence" value="ECO:0007669"/>
    <property type="project" value="TreeGrafter"/>
</dbReference>
<feature type="region of interest" description="Disordered" evidence="1">
    <location>
        <begin position="23"/>
        <end position="42"/>
    </location>
</feature>
<dbReference type="InterPro" id="IPR044709">
    <property type="entry name" value="TAN1"/>
</dbReference>
<proteinExistence type="predicted"/>
<dbReference type="GO" id="GO:0008017">
    <property type="term" value="F:microtubule binding"/>
    <property type="evidence" value="ECO:0007669"/>
    <property type="project" value="InterPro"/>
</dbReference>
<dbReference type="Proteomes" id="UP001152523">
    <property type="component" value="Unassembled WGS sequence"/>
</dbReference>
<comment type="caution">
    <text evidence="2">The sequence shown here is derived from an EMBL/GenBank/DDBJ whole genome shotgun (WGS) entry which is preliminary data.</text>
</comment>
<dbReference type="PANTHER" id="PTHR35728">
    <property type="entry name" value="MICROTUBULE-BINDING PROTEIN TANGLED-RELATED"/>
    <property type="match status" value="1"/>
</dbReference>
<dbReference type="GO" id="GO:0000911">
    <property type="term" value="P:cytokinesis by cell plate formation"/>
    <property type="evidence" value="ECO:0007669"/>
    <property type="project" value="TreeGrafter"/>
</dbReference>
<dbReference type="GO" id="GO:2000694">
    <property type="term" value="P:regulation of phragmoplast microtubule organization"/>
    <property type="evidence" value="ECO:0007669"/>
    <property type="project" value="InterPro"/>
</dbReference>
<dbReference type="EMBL" id="CAMAPF010000074">
    <property type="protein sequence ID" value="CAH9092827.1"/>
    <property type="molecule type" value="Genomic_DNA"/>
</dbReference>
<name>A0AAV0D4P3_9ASTE</name>